<keyword evidence="2" id="KW-0378">Hydrolase</keyword>
<dbReference type="Pfam" id="PF02074">
    <property type="entry name" value="Peptidase_M32"/>
    <property type="match status" value="1"/>
</dbReference>
<dbReference type="Gene3D" id="1.10.1370.30">
    <property type="match status" value="1"/>
</dbReference>
<dbReference type="PROSITE" id="PS52034">
    <property type="entry name" value="PEPTIDASE_M32"/>
    <property type="match status" value="1"/>
</dbReference>
<dbReference type="GeneID" id="19018386"/>
<keyword evidence="2" id="KW-0645">Protease</keyword>
<gene>
    <name evidence="2" type="ORF">Bathy01g06510</name>
</gene>
<dbReference type="eggNOG" id="ENOG502QQRM">
    <property type="taxonomic scope" value="Eukaryota"/>
</dbReference>
<reference evidence="2 3" key="1">
    <citation type="submission" date="2011-10" db="EMBL/GenBank/DDBJ databases">
        <authorList>
            <person name="Genoscope - CEA"/>
        </authorList>
    </citation>
    <scope>NUCLEOTIDE SEQUENCE [LARGE SCALE GENOMIC DNA]</scope>
    <source>
        <strain evidence="2 3">RCC 1105</strain>
    </source>
</reference>
<feature type="active site" description="Proton donor/acceptor" evidence="1">
    <location>
        <position position="274"/>
    </location>
</feature>
<evidence type="ECO:0000313" key="3">
    <source>
        <dbReference type="Proteomes" id="UP000198341"/>
    </source>
</evidence>
<proteinExistence type="predicted"/>
<dbReference type="PANTHER" id="PTHR34217:SF1">
    <property type="entry name" value="CARBOXYPEPTIDASE 1"/>
    <property type="match status" value="1"/>
</dbReference>
<keyword evidence="2" id="KW-0482">Metalloprotease</keyword>
<dbReference type="GO" id="GO:0006508">
    <property type="term" value="P:proteolysis"/>
    <property type="evidence" value="ECO:0007669"/>
    <property type="project" value="InterPro"/>
</dbReference>
<protein>
    <submittedName>
        <fullName evidence="2">Metalloprotease</fullName>
    </submittedName>
</protein>
<dbReference type="SUPFAM" id="SSF55486">
    <property type="entry name" value="Metalloproteases ('zincins'), catalytic domain"/>
    <property type="match status" value="1"/>
</dbReference>
<dbReference type="AlphaFoldDB" id="K8EXP1"/>
<dbReference type="InterPro" id="IPR001333">
    <property type="entry name" value="Peptidase_M32_Taq"/>
</dbReference>
<dbReference type="Proteomes" id="UP000198341">
    <property type="component" value="Chromosome 1"/>
</dbReference>
<accession>K8EXP1</accession>
<name>K8EXP1_9CHLO</name>
<dbReference type="EMBL" id="FO082278">
    <property type="protein sequence ID" value="CCO14008.1"/>
    <property type="molecule type" value="Genomic_DNA"/>
</dbReference>
<dbReference type="PRINTS" id="PR00998">
    <property type="entry name" value="CRBOXYPTASET"/>
</dbReference>
<dbReference type="PANTHER" id="PTHR34217">
    <property type="entry name" value="METAL-DEPENDENT CARBOXYPEPTIDASE"/>
    <property type="match status" value="1"/>
</dbReference>
<dbReference type="KEGG" id="bpg:Bathy01g06510"/>
<dbReference type="STRING" id="41875.K8EXP1"/>
<keyword evidence="3" id="KW-1185">Reference proteome</keyword>
<dbReference type="OrthoDB" id="10249837at2759"/>
<dbReference type="GO" id="GO:0004181">
    <property type="term" value="F:metallocarboxypeptidase activity"/>
    <property type="evidence" value="ECO:0007669"/>
    <property type="project" value="InterPro"/>
</dbReference>
<organism evidence="2 3">
    <name type="scientific">Bathycoccus prasinos</name>
    <dbReference type="NCBI Taxonomy" id="41875"/>
    <lineage>
        <taxon>Eukaryota</taxon>
        <taxon>Viridiplantae</taxon>
        <taxon>Chlorophyta</taxon>
        <taxon>Mamiellophyceae</taxon>
        <taxon>Mamiellales</taxon>
        <taxon>Bathycoccaceae</taxon>
        <taxon>Bathycoccus</taxon>
    </lineage>
</organism>
<evidence type="ECO:0000313" key="2">
    <source>
        <dbReference type="EMBL" id="CCO14008.1"/>
    </source>
</evidence>
<dbReference type="RefSeq" id="XP_007515129.1">
    <property type="nucleotide sequence ID" value="XM_007515067.1"/>
</dbReference>
<evidence type="ECO:0000256" key="1">
    <source>
        <dbReference type="PIRSR" id="PIRSR006615-2"/>
    </source>
</evidence>
<dbReference type="PIRSF" id="PIRSF006615">
    <property type="entry name" value="Zn_crbxpep_Taq"/>
    <property type="match status" value="1"/>
</dbReference>
<dbReference type="CDD" id="cd06460">
    <property type="entry name" value="M32_Taq"/>
    <property type="match status" value="1"/>
</dbReference>
<sequence>MSSTTKEEGTTYSRLKEKLAEIDCLSSLAGLAGWDELTMMPSGEHAALLRSKASAVLAGVIHQKSIDSELGKLIANSQPSRPKDIANVKRAKEEYERSAKIPSDMAKKAAELQSEGYQIWVKARTAKDFQTFSPILKEWVDLVKRRCELIKPGEDAFNTSLDEYERGMTAERLNEIFPVVKTCVVDLIQKVYAKESPVALKKGENVVSNGTFDVDTQAKLSKEIALKLGFDLEKGRLDVSVHPFTGGCGPGDVRMTTRYKENDLSEGLTGTIHETGHALYEQGRNVTEYANQPVSRAHSMGVHESQSLLWERMVALSPSFSTFLLPELKKSFPKEFENVTEAQLHASLNVVRNPSVIRVEADELTYPLHILLRTELEIGLMRGEIAVDDLPKLWNEKMKQYLNVDIEDDSRGVLQDVHWSSGAFGYFPTYLLGAMYACQIFEAAKKALPTLEDDIAKGTFAPLREWLRVNVHDRGSECDSADDLLVLVTGKPLDAEAFTKYLTEKYTKLYNL</sequence>